<dbReference type="InterPro" id="IPR015879">
    <property type="entry name" value="Ring_hydroxy_dOase_asu_C_dom"/>
</dbReference>
<accession>A0A2U3L859</accession>
<dbReference type="PRINTS" id="PR00090">
    <property type="entry name" value="RNGDIOXGNASE"/>
</dbReference>
<dbReference type="Gene3D" id="3.90.380.10">
    <property type="entry name" value="Naphthalene 1,2-dioxygenase Alpha Subunit, Chain A, domain 1"/>
    <property type="match status" value="1"/>
</dbReference>
<evidence type="ECO:0000256" key="1">
    <source>
        <dbReference type="ARBA" id="ARBA00001962"/>
    </source>
</evidence>
<name>A0A2U3L859_9BACT</name>
<dbReference type="Proteomes" id="UP000238701">
    <property type="component" value="Unassembled WGS sequence"/>
</dbReference>
<keyword evidence="6" id="KW-0411">Iron-sulfur</keyword>
<dbReference type="SUPFAM" id="SSF50022">
    <property type="entry name" value="ISP domain"/>
    <property type="match status" value="1"/>
</dbReference>
<dbReference type="AlphaFoldDB" id="A0A2U3L859"/>
<dbReference type="PROSITE" id="PS51296">
    <property type="entry name" value="RIESKE"/>
    <property type="match status" value="1"/>
</dbReference>
<proteinExistence type="predicted"/>
<keyword evidence="5" id="KW-0408">Iron</keyword>
<dbReference type="GO" id="GO:0005506">
    <property type="term" value="F:iron ion binding"/>
    <property type="evidence" value="ECO:0007669"/>
    <property type="project" value="InterPro"/>
</dbReference>
<evidence type="ECO:0000259" key="7">
    <source>
        <dbReference type="PROSITE" id="PS51296"/>
    </source>
</evidence>
<comment type="cofactor">
    <cofactor evidence="1">
        <name>Fe cation</name>
        <dbReference type="ChEBI" id="CHEBI:24875"/>
    </cofactor>
</comment>
<dbReference type="CDD" id="cd03469">
    <property type="entry name" value="Rieske_RO_Alpha_N"/>
    <property type="match status" value="1"/>
</dbReference>
<sequence length="376" mass="42659">MQMSIEQILSSYNDHAPLAEASTIPASWYVDARIAELERLNVFSRTWQLVARTDQLRQPGDFVTARLAGEPVVIVRGDDRVLRAFFNVCRHHAAAVVTQACGHSSILQCPYHGWKYGLDGSLKGMPEFDGVKGFERSDNGLVPIRVETWECFVFVNLDPQTPPLCEFLGGLISRVAPLEISKLRYFDRRRYEIGCNWKVFVDNYLDGGYHVPHLHKGLSSVLDYRQYTIENEDRYCLQSSPMVTSEEDAATGATRKGDRAWYFWQYPNLMINCYAGYMDTNYVIPVDADHCTVIFDFYFSEVSEARREFNAQSVNVGNRVQEEDLGICEDVQRGLKSRAYGAGRLSVRREAGEHLFHCLLAADLKRNPTLAIAAAD</sequence>
<evidence type="ECO:0000313" key="9">
    <source>
        <dbReference type="Proteomes" id="UP000238701"/>
    </source>
</evidence>
<feature type="domain" description="Rieske" evidence="7">
    <location>
        <begin position="47"/>
        <end position="155"/>
    </location>
</feature>
<dbReference type="Pfam" id="PF00355">
    <property type="entry name" value="Rieske"/>
    <property type="match status" value="1"/>
</dbReference>
<dbReference type="PANTHER" id="PTHR43756:SF5">
    <property type="entry name" value="CHOLINE MONOOXYGENASE, CHLOROPLASTIC"/>
    <property type="match status" value="1"/>
</dbReference>
<dbReference type="InterPro" id="IPR036922">
    <property type="entry name" value="Rieske_2Fe-2S_sf"/>
</dbReference>
<dbReference type="PANTHER" id="PTHR43756">
    <property type="entry name" value="CHOLINE MONOOXYGENASE, CHLOROPLASTIC"/>
    <property type="match status" value="1"/>
</dbReference>
<reference evidence="9" key="1">
    <citation type="submission" date="2018-02" db="EMBL/GenBank/DDBJ databases">
        <authorList>
            <person name="Hausmann B."/>
        </authorList>
    </citation>
    <scope>NUCLEOTIDE SEQUENCE [LARGE SCALE GENOMIC DNA]</scope>
    <source>
        <strain evidence="9">Peat soil MAG SbA1</strain>
    </source>
</reference>
<dbReference type="GO" id="GO:0016491">
    <property type="term" value="F:oxidoreductase activity"/>
    <property type="evidence" value="ECO:0007669"/>
    <property type="project" value="UniProtKB-KW"/>
</dbReference>
<dbReference type="Gene3D" id="2.102.10.10">
    <property type="entry name" value="Rieske [2Fe-2S] iron-sulphur domain"/>
    <property type="match status" value="1"/>
</dbReference>
<dbReference type="GO" id="GO:0051537">
    <property type="term" value="F:2 iron, 2 sulfur cluster binding"/>
    <property type="evidence" value="ECO:0007669"/>
    <property type="project" value="UniProtKB-KW"/>
</dbReference>
<evidence type="ECO:0000313" key="8">
    <source>
        <dbReference type="EMBL" id="SPF48111.1"/>
    </source>
</evidence>
<keyword evidence="2" id="KW-0001">2Fe-2S</keyword>
<dbReference type="Pfam" id="PF00848">
    <property type="entry name" value="Ring_hydroxyl_A"/>
    <property type="match status" value="1"/>
</dbReference>
<dbReference type="EMBL" id="OMOD01000178">
    <property type="protein sequence ID" value="SPF48111.1"/>
    <property type="molecule type" value="Genomic_DNA"/>
</dbReference>
<dbReference type="InterPro" id="IPR001663">
    <property type="entry name" value="Rng_hydr_dOase-A"/>
</dbReference>
<protein>
    <submittedName>
        <fullName evidence="8">Rieske (2Fe-2S) domain protein</fullName>
    </submittedName>
</protein>
<keyword evidence="4" id="KW-0560">Oxidoreductase</keyword>
<dbReference type="SUPFAM" id="SSF55961">
    <property type="entry name" value="Bet v1-like"/>
    <property type="match status" value="1"/>
</dbReference>
<evidence type="ECO:0000256" key="2">
    <source>
        <dbReference type="ARBA" id="ARBA00022714"/>
    </source>
</evidence>
<evidence type="ECO:0000256" key="4">
    <source>
        <dbReference type="ARBA" id="ARBA00023002"/>
    </source>
</evidence>
<evidence type="ECO:0000256" key="3">
    <source>
        <dbReference type="ARBA" id="ARBA00022723"/>
    </source>
</evidence>
<evidence type="ECO:0000256" key="5">
    <source>
        <dbReference type="ARBA" id="ARBA00023004"/>
    </source>
</evidence>
<dbReference type="InterPro" id="IPR017941">
    <property type="entry name" value="Rieske_2Fe-2S"/>
</dbReference>
<dbReference type="OrthoDB" id="9800776at2"/>
<evidence type="ECO:0000256" key="6">
    <source>
        <dbReference type="ARBA" id="ARBA00023014"/>
    </source>
</evidence>
<organism evidence="8 9">
    <name type="scientific">Candidatus Sulfotelmatobacter kueseliae</name>
    <dbReference type="NCBI Taxonomy" id="2042962"/>
    <lineage>
        <taxon>Bacteria</taxon>
        <taxon>Pseudomonadati</taxon>
        <taxon>Acidobacteriota</taxon>
        <taxon>Terriglobia</taxon>
        <taxon>Terriglobales</taxon>
        <taxon>Candidatus Korobacteraceae</taxon>
        <taxon>Candidatus Sulfotelmatobacter</taxon>
    </lineage>
</organism>
<gene>
    <name evidence="8" type="ORF">SBA1_800024</name>
</gene>
<keyword evidence="3" id="KW-0479">Metal-binding</keyword>